<gene>
    <name evidence="2" type="ORF">HK107_02030</name>
</gene>
<keyword evidence="3" id="KW-1185">Reference proteome</keyword>
<dbReference type="EMBL" id="JABFCX010000002">
    <property type="protein sequence ID" value="NNU15102.1"/>
    <property type="molecule type" value="Genomic_DNA"/>
</dbReference>
<sequence>MGIPGVKPKKLRRLAVRVEVGILAGTVGLTGVALLIAAAVVWLNQTMSLLAALAYVGMGLILVAGCSVLIQRIWEMNQKAPQPDEPDEDDENPLERAVEVATSGPLGMASSALVARQVRKAPITTAAGLAAIGLLMATRDRREQRKVEIDR</sequence>
<evidence type="ECO:0008006" key="4">
    <source>
        <dbReference type="Google" id="ProtNLM"/>
    </source>
</evidence>
<dbReference type="RefSeq" id="WP_173196302.1">
    <property type="nucleotide sequence ID" value="NZ_JABFCX010000002.1"/>
</dbReference>
<keyword evidence="1" id="KW-1133">Transmembrane helix</keyword>
<evidence type="ECO:0000313" key="2">
    <source>
        <dbReference type="EMBL" id="NNU15102.1"/>
    </source>
</evidence>
<protein>
    <recommendedName>
        <fullName evidence="4">Phage holin family protein</fullName>
    </recommendedName>
</protein>
<keyword evidence="1" id="KW-0812">Transmembrane</keyword>
<comment type="caution">
    <text evidence="2">The sequence shown here is derived from an EMBL/GenBank/DDBJ whole genome shotgun (WGS) entry which is preliminary data.</text>
</comment>
<feature type="transmembrane region" description="Helical" evidence="1">
    <location>
        <begin position="49"/>
        <end position="70"/>
    </location>
</feature>
<dbReference type="Proteomes" id="UP000536835">
    <property type="component" value="Unassembled WGS sequence"/>
</dbReference>
<dbReference type="AlphaFoldDB" id="A0A7Y3RKL8"/>
<proteinExistence type="predicted"/>
<reference evidence="2 3" key="1">
    <citation type="submission" date="2020-05" db="EMBL/GenBank/DDBJ databases">
        <title>Parvularcula mediterraneae sp. nov., isolated from polypropylene straw from shallow seawater of the seashore of Laganas in Zakynthos island, Greece.</title>
        <authorList>
            <person name="Szabo I."/>
            <person name="Al-Omari J."/>
            <person name="Rado J."/>
            <person name="Szerdahelyi G.S."/>
        </authorList>
    </citation>
    <scope>NUCLEOTIDE SEQUENCE [LARGE SCALE GENOMIC DNA]</scope>
    <source>
        <strain evidence="2 3">ZS-1/3</strain>
    </source>
</reference>
<accession>A0A7Y3RKL8</accession>
<name>A0A7Y3RKL8_9PROT</name>
<evidence type="ECO:0000256" key="1">
    <source>
        <dbReference type="SAM" id="Phobius"/>
    </source>
</evidence>
<keyword evidence="1" id="KW-0472">Membrane</keyword>
<evidence type="ECO:0000313" key="3">
    <source>
        <dbReference type="Proteomes" id="UP000536835"/>
    </source>
</evidence>
<feature type="transmembrane region" description="Helical" evidence="1">
    <location>
        <begin position="20"/>
        <end position="43"/>
    </location>
</feature>
<organism evidence="2 3">
    <name type="scientific">Parvularcula mediterranea</name>
    <dbReference type="NCBI Taxonomy" id="2732508"/>
    <lineage>
        <taxon>Bacteria</taxon>
        <taxon>Pseudomonadati</taxon>
        <taxon>Pseudomonadota</taxon>
        <taxon>Alphaproteobacteria</taxon>
        <taxon>Parvularculales</taxon>
        <taxon>Parvularculaceae</taxon>
        <taxon>Parvularcula</taxon>
    </lineage>
</organism>